<organism evidence="3 4">
    <name type="scientific">Mycolicibacterium komossense</name>
    <dbReference type="NCBI Taxonomy" id="1779"/>
    <lineage>
        <taxon>Bacteria</taxon>
        <taxon>Bacillati</taxon>
        <taxon>Actinomycetota</taxon>
        <taxon>Actinomycetes</taxon>
        <taxon>Mycobacteriales</taxon>
        <taxon>Mycobacteriaceae</taxon>
        <taxon>Mycolicibacterium</taxon>
    </lineage>
</organism>
<proteinExistence type="inferred from homology"/>
<evidence type="ECO:0000256" key="2">
    <source>
        <dbReference type="ARBA" id="ARBA00022801"/>
    </source>
</evidence>
<dbReference type="EMBL" id="JACKTY010000031">
    <property type="protein sequence ID" value="MCV7228085.1"/>
    <property type="molecule type" value="Genomic_DNA"/>
</dbReference>
<evidence type="ECO:0000313" key="3">
    <source>
        <dbReference type="EMBL" id="MCV7228085.1"/>
    </source>
</evidence>
<dbReference type="PANTHER" id="PTHR22946">
    <property type="entry name" value="DIENELACTONE HYDROLASE DOMAIN-CONTAINING PROTEIN-RELATED"/>
    <property type="match status" value="1"/>
</dbReference>
<dbReference type="PANTHER" id="PTHR22946:SF12">
    <property type="entry name" value="CONIDIAL PIGMENT BIOSYNTHESIS PROTEIN AYG1 (AFU_ORTHOLOGUE AFUA_2G17550)"/>
    <property type="match status" value="1"/>
</dbReference>
<dbReference type="RefSeq" id="WP_264069139.1">
    <property type="nucleotide sequence ID" value="NZ_JACKTY010000031.1"/>
</dbReference>
<gene>
    <name evidence="3" type="ORF">H7J73_18900</name>
</gene>
<dbReference type="InterPro" id="IPR010520">
    <property type="entry name" value="FrsA-like"/>
</dbReference>
<dbReference type="InterPro" id="IPR029058">
    <property type="entry name" value="AB_hydrolase_fold"/>
</dbReference>
<protein>
    <submittedName>
        <fullName evidence="3">Alpha/beta fold hydrolase</fullName>
    </submittedName>
</protein>
<evidence type="ECO:0000256" key="1">
    <source>
        <dbReference type="ARBA" id="ARBA00008645"/>
    </source>
</evidence>
<dbReference type="GO" id="GO:0016787">
    <property type="term" value="F:hydrolase activity"/>
    <property type="evidence" value="ECO:0007669"/>
    <property type="project" value="UniProtKB-KW"/>
</dbReference>
<dbReference type="SUPFAM" id="SSF53474">
    <property type="entry name" value="alpha/beta-Hydrolases"/>
    <property type="match status" value="1"/>
</dbReference>
<dbReference type="Pfam" id="PF06500">
    <property type="entry name" value="FrsA-like"/>
    <property type="match status" value="1"/>
</dbReference>
<sequence length="416" mass="45374">MQPVLFPDDTSFWFETLRVLGATPYGGADIGEVLTTAQAITAGDYDGWYDQWLDTADRIAGEAEKAYAARYLVSARDGLLRASNYYRSADFYLHGNPDDPRIAHSYTRARDCFRAAAALFDPPVEPVEIPYEDTVLHGYFYPAVRRDGDTGPSPTIIMHSGFDGTCEEMHFMGAAAGQERGYNVVTFDGPGQPAALHFSRLVFRTDWEHVVTPVLDWVLDRPGVDPDKIALFGASMGGLLAPRAAAYEHRLAACIAFDGVYDMGLTVTRSMPGSRAEVEAVLRAESAPEVDAMIDQLMASDPNIRWAATHGQYVMGVDSPRAFFASYLDYTLAGGIAEQITCPTLVCEAASDIFFDGQPQLLFDHLTCPKAMLRFTEAEGAGAHCQAGAGRLAFARIYDWLDGTVSAADRREGISA</sequence>
<dbReference type="Gene3D" id="1.20.1440.110">
    <property type="entry name" value="acylaminoacyl peptidase"/>
    <property type="match status" value="1"/>
</dbReference>
<comment type="similarity">
    <text evidence="1">Belongs to the AB hydrolase superfamily.</text>
</comment>
<dbReference type="Proteomes" id="UP001526201">
    <property type="component" value="Unassembled WGS sequence"/>
</dbReference>
<evidence type="ECO:0000313" key="4">
    <source>
        <dbReference type="Proteomes" id="UP001526201"/>
    </source>
</evidence>
<reference evidence="3 4" key="1">
    <citation type="journal article" date="2022" name="BMC Genomics">
        <title>Comparative genome analysis of mycobacteria focusing on tRNA and non-coding RNA.</title>
        <authorList>
            <person name="Behra P.R.K."/>
            <person name="Pettersson B.M.F."/>
            <person name="Ramesh M."/>
            <person name="Das S."/>
            <person name="Dasgupta S."/>
            <person name="Kirsebom L.A."/>
        </authorList>
    </citation>
    <scope>NUCLEOTIDE SEQUENCE [LARGE SCALE GENOMIC DNA]</scope>
    <source>
        <strain evidence="3 4">DSM 44078</strain>
    </source>
</reference>
<accession>A0ABT3CF21</accession>
<dbReference type="Gene3D" id="3.40.50.1820">
    <property type="entry name" value="alpha/beta hydrolase"/>
    <property type="match status" value="1"/>
</dbReference>
<keyword evidence="4" id="KW-1185">Reference proteome</keyword>
<comment type="caution">
    <text evidence="3">The sequence shown here is derived from an EMBL/GenBank/DDBJ whole genome shotgun (WGS) entry which is preliminary data.</text>
</comment>
<name>A0ABT3CF21_9MYCO</name>
<dbReference type="InterPro" id="IPR050261">
    <property type="entry name" value="FrsA_esterase"/>
</dbReference>
<keyword evidence="2 3" id="KW-0378">Hydrolase</keyword>